<evidence type="ECO:0000256" key="2">
    <source>
        <dbReference type="ARBA" id="ARBA00022603"/>
    </source>
</evidence>
<keyword evidence="6 10" id="KW-0819">tRNA processing</keyword>
<evidence type="ECO:0000256" key="9">
    <source>
        <dbReference type="ARBA" id="ARBA00023268"/>
    </source>
</evidence>
<protein>
    <recommendedName>
        <fullName evidence="10">tRNA 5-methylaminomethyl-2-thiouridine biosynthesis bifunctional protein MnmC</fullName>
        <shortName evidence="10">tRNA mnm(5)s(2)U biosynthesis bifunctional protein</shortName>
    </recommendedName>
    <domain>
        <recommendedName>
            <fullName evidence="10">tRNA (mnm(5)s(2)U34)-methyltransferase</fullName>
            <ecNumber evidence="10">2.1.1.61</ecNumber>
        </recommendedName>
    </domain>
    <domain>
        <recommendedName>
            <fullName evidence="10">FAD-dependent cmnm(5)s(2)U34 oxidoreductase</fullName>
            <ecNumber evidence="10">1.5.-.-</ecNumber>
        </recommendedName>
    </domain>
</protein>
<evidence type="ECO:0000256" key="3">
    <source>
        <dbReference type="ARBA" id="ARBA00022630"/>
    </source>
</evidence>
<dbReference type="InterPro" id="IPR017610">
    <property type="entry name" value="tRNA_S-uridine_synth_MnmC_C"/>
</dbReference>
<dbReference type="SUPFAM" id="SSF51905">
    <property type="entry name" value="FAD/NAD(P)-binding domain"/>
    <property type="match status" value="1"/>
</dbReference>
<dbReference type="GO" id="GO:0002097">
    <property type="term" value="P:tRNA wobble base modification"/>
    <property type="evidence" value="ECO:0007669"/>
    <property type="project" value="UniProtKB-UniRule"/>
</dbReference>
<feature type="region of interest" description="FAD-dependent cmnm(5)s(2)U34 oxidoreductase" evidence="10">
    <location>
        <begin position="261"/>
        <end position="628"/>
    </location>
</feature>
<evidence type="ECO:0000259" key="12">
    <source>
        <dbReference type="Pfam" id="PF05430"/>
    </source>
</evidence>
<dbReference type="EC" id="2.1.1.61" evidence="10"/>
<keyword evidence="2 10" id="KW-0489">Methyltransferase</keyword>
<dbReference type="Pfam" id="PF01266">
    <property type="entry name" value="DAO"/>
    <property type="match status" value="1"/>
</dbReference>
<keyword evidence="5 10" id="KW-0949">S-adenosyl-L-methionine</keyword>
<accession>A0A3N5XWR2</accession>
<dbReference type="AlphaFoldDB" id="A0A3N5XWR2"/>
<dbReference type="Gene3D" id="3.50.50.60">
    <property type="entry name" value="FAD/NAD(P)-binding domain"/>
    <property type="match status" value="1"/>
</dbReference>
<dbReference type="Gene3D" id="3.30.9.10">
    <property type="entry name" value="D-Amino Acid Oxidase, subunit A, domain 2"/>
    <property type="match status" value="1"/>
</dbReference>
<dbReference type="InterPro" id="IPR047785">
    <property type="entry name" value="tRNA_MNMC2"/>
</dbReference>
<evidence type="ECO:0000256" key="6">
    <source>
        <dbReference type="ARBA" id="ARBA00022694"/>
    </source>
</evidence>
<reference evidence="13 14" key="1">
    <citation type="submission" date="2018-11" db="EMBL/GenBank/DDBJ databases">
        <authorList>
            <person name="Ye M.-Q."/>
            <person name="Du Z.-J."/>
        </authorList>
    </citation>
    <scope>NUCLEOTIDE SEQUENCE [LARGE SCALE GENOMIC DNA]</scope>
    <source>
        <strain evidence="13 14">U0105</strain>
    </source>
</reference>
<dbReference type="Gene3D" id="3.40.50.150">
    <property type="entry name" value="Vaccinia Virus protein VP39"/>
    <property type="match status" value="1"/>
</dbReference>
<name>A0A3N5XWR2_9ALTE</name>
<evidence type="ECO:0000313" key="13">
    <source>
        <dbReference type="EMBL" id="RPJ65162.1"/>
    </source>
</evidence>
<dbReference type="NCBIfam" id="NF033855">
    <property type="entry name" value="tRNA_MNMC2"/>
    <property type="match status" value="1"/>
</dbReference>
<evidence type="ECO:0000256" key="5">
    <source>
        <dbReference type="ARBA" id="ARBA00022691"/>
    </source>
</evidence>
<keyword evidence="14" id="KW-1185">Reference proteome</keyword>
<dbReference type="GO" id="GO:0032259">
    <property type="term" value="P:methylation"/>
    <property type="evidence" value="ECO:0007669"/>
    <property type="project" value="UniProtKB-KW"/>
</dbReference>
<evidence type="ECO:0000256" key="8">
    <source>
        <dbReference type="ARBA" id="ARBA00023002"/>
    </source>
</evidence>
<keyword evidence="1 10" id="KW-0963">Cytoplasm</keyword>
<comment type="caution">
    <text evidence="13">The sequence shown here is derived from an EMBL/GenBank/DDBJ whole genome shotgun (WGS) entry which is preliminary data.</text>
</comment>
<sequence>MKIQPAKVRFNESGTPVADAFDDVYFSNDDGLAETEHVFLNGNALVSRWQTWQQPHFCIAETGFGTGLNCLLTIATFLTFRQQFPQAPLKTLTILSCEKFPLTVTDLSDALAKHPSLAIYADMLVNQYPIDLAGAHRLVFPQVTLDLWLGDVDDVMAQWDIKDDGLVDAWFLDGFAPSKNPQMWRQSLFDNMARLSKASATVATFTAAGFVRRGLIDAGFTMHKSPGFGRKREMLRGELSTTESKSEPKMRTSIPEHIAVIGGGLAGANMAYALIQKGLQVTLFCDKQLASGASGNAQGGFYPQLHAQGSHAARIQAHSFLFAIQRYRQLLDAGFHFAHDWCGVVQLAFSDQTIKRQTKLLSNSVWPDSLVRGLQADRTAEITGIDLHYPALYFPHGGWICPPELVNALVQACESSGRFRLVDKTRVNSITSTAHGVIINTDVSSATYDHLVLCTGAESHLTDAITSLPFRRTRGQVEYLPTQSPLNKLQTVVCHKGYLTPVYQQRHALGSTYVRQDTDTTYRIEEEQMNREVHQKALSASQWASTLQFDQTGRASVRMSLPDHQPIVGKLVEKGIDSHVSILSGLGSRGLTTAPLMSEILASKLTQQPVPLSKVLVEAVSPERYAPD</sequence>
<keyword evidence="7 10" id="KW-0274">FAD</keyword>
<dbReference type="OrthoDB" id="9786494at2"/>
<keyword evidence="3 10" id="KW-0285">Flavoprotein</keyword>
<dbReference type="HAMAP" id="MF_01102">
    <property type="entry name" value="MnmC"/>
    <property type="match status" value="1"/>
</dbReference>
<evidence type="ECO:0000256" key="7">
    <source>
        <dbReference type="ARBA" id="ARBA00022827"/>
    </source>
</evidence>
<dbReference type="PANTHER" id="PTHR13847">
    <property type="entry name" value="SARCOSINE DEHYDROGENASE-RELATED"/>
    <property type="match status" value="1"/>
</dbReference>
<dbReference type="RefSeq" id="WP_124029290.1">
    <property type="nucleotide sequence ID" value="NZ_JBHRSN010000013.1"/>
</dbReference>
<comment type="cofactor">
    <cofactor evidence="10">
        <name>FAD</name>
        <dbReference type="ChEBI" id="CHEBI:57692"/>
    </cofactor>
</comment>
<dbReference type="NCBIfam" id="TIGR03197">
    <property type="entry name" value="MnmC_Cterm"/>
    <property type="match status" value="1"/>
</dbReference>
<comment type="subcellular location">
    <subcellularLocation>
        <location evidence="10">Cytoplasm</location>
    </subcellularLocation>
</comment>
<dbReference type="InterPro" id="IPR029063">
    <property type="entry name" value="SAM-dependent_MTases_sf"/>
</dbReference>
<gene>
    <name evidence="10" type="primary">mnmC</name>
    <name evidence="13" type="ORF">DRW07_17505</name>
</gene>
<proteinExistence type="inferred from homology"/>
<comment type="similarity">
    <text evidence="10">In the N-terminal section; belongs to the methyltransferase superfamily. tRNA (mnm(5)s(2)U34)-methyltransferase family.</text>
</comment>
<dbReference type="Pfam" id="PF05430">
    <property type="entry name" value="Methyltransf_30"/>
    <property type="match status" value="1"/>
</dbReference>
<evidence type="ECO:0000256" key="4">
    <source>
        <dbReference type="ARBA" id="ARBA00022679"/>
    </source>
</evidence>
<feature type="domain" description="MnmC-like methyltransferase" evidence="12">
    <location>
        <begin position="120"/>
        <end position="238"/>
    </location>
</feature>
<dbReference type="EMBL" id="RPOK01000006">
    <property type="protein sequence ID" value="RPJ65162.1"/>
    <property type="molecule type" value="Genomic_DNA"/>
</dbReference>
<dbReference type="PANTHER" id="PTHR13847:SF283">
    <property type="entry name" value="TRNA 5-METHYLAMINOMETHYL-2-THIOURIDINE BIOSYNTHESIS BIFUNCTIONAL PROTEIN MNMC"/>
    <property type="match status" value="1"/>
</dbReference>
<comment type="similarity">
    <text evidence="10">In the C-terminal section; belongs to the DAO family.</text>
</comment>
<comment type="catalytic activity">
    <reaction evidence="10">
        <text>5-aminomethyl-2-thiouridine(34) in tRNA + S-adenosyl-L-methionine = 5-methylaminomethyl-2-thiouridine(34) in tRNA + S-adenosyl-L-homocysteine + H(+)</text>
        <dbReference type="Rhea" id="RHEA:19569"/>
        <dbReference type="Rhea" id="RHEA-COMP:10195"/>
        <dbReference type="Rhea" id="RHEA-COMP:10197"/>
        <dbReference type="ChEBI" id="CHEBI:15378"/>
        <dbReference type="ChEBI" id="CHEBI:57856"/>
        <dbReference type="ChEBI" id="CHEBI:59789"/>
        <dbReference type="ChEBI" id="CHEBI:74454"/>
        <dbReference type="ChEBI" id="CHEBI:74455"/>
        <dbReference type="EC" id="2.1.1.61"/>
    </reaction>
</comment>
<dbReference type="EC" id="1.5.-.-" evidence="10"/>
<keyword evidence="8 10" id="KW-0560">Oxidoreductase</keyword>
<dbReference type="InterPro" id="IPR006076">
    <property type="entry name" value="FAD-dep_OxRdtase"/>
</dbReference>
<evidence type="ECO:0000313" key="14">
    <source>
        <dbReference type="Proteomes" id="UP000275281"/>
    </source>
</evidence>
<dbReference type="InterPro" id="IPR023032">
    <property type="entry name" value="tRNA_MAMT_biosynth_bifunc_MnmC"/>
</dbReference>
<keyword evidence="4 10" id="KW-0808">Transferase</keyword>
<feature type="domain" description="FAD dependent oxidoreductase" evidence="11">
    <location>
        <begin position="258"/>
        <end position="602"/>
    </location>
</feature>
<dbReference type="GO" id="GO:0005737">
    <property type="term" value="C:cytoplasm"/>
    <property type="evidence" value="ECO:0007669"/>
    <property type="project" value="UniProtKB-SubCell"/>
</dbReference>
<evidence type="ECO:0000256" key="1">
    <source>
        <dbReference type="ARBA" id="ARBA00022490"/>
    </source>
</evidence>
<dbReference type="Proteomes" id="UP000275281">
    <property type="component" value="Unassembled WGS sequence"/>
</dbReference>
<comment type="function">
    <text evidence="10">Catalyzes the last two steps in the biosynthesis of 5-methylaminomethyl-2-thiouridine (mnm(5)s(2)U) at the wobble position (U34) in tRNA. Catalyzes the FAD-dependent demodification of cmnm(5)s(2)U34 to nm(5)s(2)U34, followed by the transfer of a methyl group from S-adenosyl-L-methionine to nm(5)s(2)U34, to form mnm(5)s(2)U34.</text>
</comment>
<dbReference type="GO" id="GO:0004808">
    <property type="term" value="F:tRNA (5-methylaminomethyl-2-thiouridylate)(34)-methyltransferase activity"/>
    <property type="evidence" value="ECO:0007669"/>
    <property type="project" value="UniProtKB-EC"/>
</dbReference>
<dbReference type="GO" id="GO:0050660">
    <property type="term" value="F:flavin adenine dinucleotide binding"/>
    <property type="evidence" value="ECO:0007669"/>
    <property type="project" value="UniProtKB-UniRule"/>
</dbReference>
<dbReference type="InterPro" id="IPR008471">
    <property type="entry name" value="MnmC-like_methylTransf"/>
</dbReference>
<organism evidence="13 14">
    <name type="scientific">Alteromonas sediminis</name>
    <dbReference type="NCBI Taxonomy" id="2259342"/>
    <lineage>
        <taxon>Bacteria</taxon>
        <taxon>Pseudomonadati</taxon>
        <taxon>Pseudomonadota</taxon>
        <taxon>Gammaproteobacteria</taxon>
        <taxon>Alteromonadales</taxon>
        <taxon>Alteromonadaceae</taxon>
        <taxon>Alteromonas/Salinimonas group</taxon>
        <taxon>Alteromonas</taxon>
    </lineage>
</organism>
<feature type="region of interest" description="tRNA (mnm(5)s(2)U34)-methyltransferase" evidence="10">
    <location>
        <begin position="1"/>
        <end position="240"/>
    </location>
</feature>
<keyword evidence="9 10" id="KW-0511">Multifunctional enzyme</keyword>
<evidence type="ECO:0000256" key="10">
    <source>
        <dbReference type="HAMAP-Rule" id="MF_01102"/>
    </source>
</evidence>
<dbReference type="InterPro" id="IPR036188">
    <property type="entry name" value="FAD/NAD-bd_sf"/>
</dbReference>
<evidence type="ECO:0000259" key="11">
    <source>
        <dbReference type="Pfam" id="PF01266"/>
    </source>
</evidence>
<dbReference type="GO" id="GO:0016645">
    <property type="term" value="F:oxidoreductase activity, acting on the CH-NH group of donors"/>
    <property type="evidence" value="ECO:0007669"/>
    <property type="project" value="InterPro"/>
</dbReference>